<evidence type="ECO:0000313" key="6">
    <source>
        <dbReference type="Ensembl" id="ENSNBRP00000009951.1"/>
    </source>
</evidence>
<comment type="similarity">
    <text evidence="1">Belongs to the TRAFAC class dynamin-like GTPase superfamily. IRG family.</text>
</comment>
<reference evidence="6" key="2">
    <citation type="submission" date="2025-09" db="UniProtKB">
        <authorList>
            <consortium name="Ensembl"/>
        </authorList>
    </citation>
    <scope>IDENTIFICATION</scope>
</reference>
<dbReference type="PROSITE" id="PS51716">
    <property type="entry name" value="G_IRG"/>
    <property type="match status" value="2"/>
</dbReference>
<dbReference type="GeneTree" id="ENSGT00950000183007"/>
<dbReference type="InterPro" id="IPR030385">
    <property type="entry name" value="G_IRG_dom"/>
</dbReference>
<feature type="domain" description="IRG-type G" evidence="5">
    <location>
        <begin position="32"/>
        <end position="209"/>
    </location>
</feature>
<evidence type="ECO:0000259" key="5">
    <source>
        <dbReference type="PROSITE" id="PS51716"/>
    </source>
</evidence>
<evidence type="ECO:0000256" key="1">
    <source>
        <dbReference type="ARBA" id="ARBA00005429"/>
    </source>
</evidence>
<name>A0A3Q4GLV6_NEOBR</name>
<evidence type="ECO:0000256" key="4">
    <source>
        <dbReference type="ARBA" id="ARBA00023134"/>
    </source>
</evidence>
<dbReference type="SUPFAM" id="SSF52540">
    <property type="entry name" value="P-loop containing nucleoside triphosphate hydrolases"/>
    <property type="match status" value="2"/>
</dbReference>
<dbReference type="CDD" id="cd00267">
    <property type="entry name" value="ABC_ATPase"/>
    <property type="match status" value="1"/>
</dbReference>
<dbReference type="FunFam" id="3.40.50.300:FF:000541">
    <property type="entry name" value="Immunity related GTPase M"/>
    <property type="match status" value="2"/>
</dbReference>
<dbReference type="Gene3D" id="3.40.50.300">
    <property type="entry name" value="P-loop containing nucleotide triphosphate hydrolases"/>
    <property type="match status" value="2"/>
</dbReference>
<dbReference type="GO" id="GO:0005525">
    <property type="term" value="F:GTP binding"/>
    <property type="evidence" value="ECO:0007669"/>
    <property type="project" value="UniProtKB-KW"/>
</dbReference>
<keyword evidence="4" id="KW-0342">GTP-binding</keyword>
<accession>A0A3Q4GLV6</accession>
<dbReference type="InterPro" id="IPR027417">
    <property type="entry name" value="P-loop_NTPase"/>
</dbReference>
<dbReference type="Proteomes" id="UP000261580">
    <property type="component" value="Unassembled WGS sequence"/>
</dbReference>
<dbReference type="AlphaFoldDB" id="A0A3Q4GLV6"/>
<protein>
    <recommendedName>
        <fullName evidence="5">IRG-type G domain-containing protein</fullName>
    </recommendedName>
</protein>
<dbReference type="Ensembl" id="ENSNBRT00000010228.1">
    <property type="protein sequence ID" value="ENSNBRP00000009951.1"/>
    <property type="gene ID" value="ENSNBRG00000007712.1"/>
</dbReference>
<keyword evidence="2" id="KW-0547">Nucleotide-binding</keyword>
<evidence type="ECO:0000313" key="7">
    <source>
        <dbReference type="Proteomes" id="UP000261580"/>
    </source>
</evidence>
<dbReference type="InterPro" id="IPR051515">
    <property type="entry name" value="IRG"/>
</dbReference>
<dbReference type="PANTHER" id="PTHR32341:SF10">
    <property type="entry name" value="INTERFERON-INDUCIBLE GTPASE 5"/>
    <property type="match status" value="1"/>
</dbReference>
<dbReference type="Pfam" id="PF05049">
    <property type="entry name" value="IIGP"/>
    <property type="match status" value="2"/>
</dbReference>
<dbReference type="STRING" id="32507.ENSNBRP00000009951"/>
<dbReference type="PANTHER" id="PTHR32341">
    <property type="entry name" value="INTERFERON-INDUCIBLE GTPASE"/>
    <property type="match status" value="1"/>
</dbReference>
<reference evidence="6" key="1">
    <citation type="submission" date="2025-08" db="UniProtKB">
        <authorList>
            <consortium name="Ensembl"/>
        </authorList>
    </citation>
    <scope>IDENTIFICATION</scope>
</reference>
<evidence type="ECO:0000256" key="3">
    <source>
        <dbReference type="ARBA" id="ARBA00022801"/>
    </source>
</evidence>
<organism evidence="6 7">
    <name type="scientific">Neolamprologus brichardi</name>
    <name type="common">Fairy cichlid</name>
    <name type="synonym">Lamprologus brichardi</name>
    <dbReference type="NCBI Taxonomy" id="32507"/>
    <lineage>
        <taxon>Eukaryota</taxon>
        <taxon>Metazoa</taxon>
        <taxon>Chordata</taxon>
        <taxon>Craniata</taxon>
        <taxon>Vertebrata</taxon>
        <taxon>Euteleostomi</taxon>
        <taxon>Actinopterygii</taxon>
        <taxon>Neopterygii</taxon>
        <taxon>Teleostei</taxon>
        <taxon>Neoteleostei</taxon>
        <taxon>Acanthomorphata</taxon>
        <taxon>Ovalentaria</taxon>
        <taxon>Cichlomorphae</taxon>
        <taxon>Cichliformes</taxon>
        <taxon>Cichlidae</taxon>
        <taxon>African cichlids</taxon>
        <taxon>Pseudocrenilabrinae</taxon>
        <taxon>Lamprologini</taxon>
        <taxon>Neolamprologus</taxon>
    </lineage>
</organism>
<keyword evidence="3" id="KW-0378">Hydrolase</keyword>
<dbReference type="GO" id="GO:0016787">
    <property type="term" value="F:hydrolase activity"/>
    <property type="evidence" value="ECO:0007669"/>
    <property type="project" value="UniProtKB-KW"/>
</dbReference>
<keyword evidence="7" id="KW-1185">Reference proteome</keyword>
<dbReference type="GO" id="GO:0016020">
    <property type="term" value="C:membrane"/>
    <property type="evidence" value="ECO:0007669"/>
    <property type="project" value="InterPro"/>
</dbReference>
<dbReference type="InterPro" id="IPR007743">
    <property type="entry name" value="Immunity-related_GTPase-like"/>
</dbReference>
<feature type="domain" description="IRG-type G" evidence="5">
    <location>
        <begin position="410"/>
        <end position="591"/>
    </location>
</feature>
<proteinExistence type="inferred from homology"/>
<sequence>MTDDYCVVSKLQDVSVRETVGIVKEPLRMDDNKLNIAITGESGSGKSTFVNAFRGVSDDDERAAPTGVTESSMDPKPYFHPKNPNVILWDFPGIGTLKYPADEYLEGVKFEKYDFFIIMSDTRFRENDVKLAREIQRMKKKFYFVRSKIDNDINAEKRKKNFNKERTLTKIRDDCVKSECFESPQVFLVSSFKLLRYDFNLLHQTFYKDLPKNKRIILLSTFYKINPEIIRKKKQTLKSKIKYYALGSGAGAAVPLPGLSVAVDAAVLVGAVTNFVHAFGLDIPTLQRLSARTGVSYADLCAVIISPLAAGEITTELLLKVIAQLGSIAALIATEEVSRFIPIIGIPLSLGLSFTTTYKILKLILTELPDDLTAQTIQFFLLFFFGVCKKINKFYIKEALQNNDTAAKNIRLNIAITGESGSGKSTFVNALRGLCDDEEEGAAPTGVTETTMEVTEYPHPKYPNVTLWDLPGIGTTKFPADEYLKLVGFEKFDFFIVISDTRFRENDVKLAQEVQKMKKKFYFVRSKIDNDIYAERRKRDFSADEALTKIRDNCVNGLQTQGIESPQVFLVSSFELHLYDFPLLHKTLDRNLPAHKRDALLCAMPNINPEIIRKKKQALKSKIKYWATLCAAGAAVPVPGLSIDVDVALLVRAVTDYVFVFGLDVPSLKRLSARTGVPYADLRDVIISPLAAAKITKELLLKAIEVCRFIPLIGIPVSVGLSFTTTYKILNLVLDQLAEDAQKASDLLLHHGGQEETAAGGEGSRAGNWHLTNPPQRHLYWQTSAESQHHHQRPLAHWTLTFFPPPLW</sequence>
<evidence type="ECO:0000256" key="2">
    <source>
        <dbReference type="ARBA" id="ARBA00022741"/>
    </source>
</evidence>